<gene>
    <name evidence="2" type="ORF">EJC49_14270</name>
</gene>
<accession>A0A3R9YRY4</accession>
<protein>
    <recommendedName>
        <fullName evidence="4">SH3 domain-containing protein</fullName>
    </recommendedName>
</protein>
<dbReference type="OrthoDB" id="8449710at2"/>
<dbReference type="EMBL" id="RWKW01000051">
    <property type="protein sequence ID" value="RST85701.1"/>
    <property type="molecule type" value="Genomic_DNA"/>
</dbReference>
<comment type="caution">
    <text evidence="2">The sequence shown here is derived from an EMBL/GenBank/DDBJ whole genome shotgun (WGS) entry which is preliminary data.</text>
</comment>
<reference evidence="2 3" key="1">
    <citation type="submission" date="2018-12" db="EMBL/GenBank/DDBJ databases">
        <title>Mesorhizobium carbonis sp. nov., isolated from coal mine water.</title>
        <authorList>
            <person name="Xin W."/>
            <person name="Xu Z."/>
            <person name="Xiang F."/>
            <person name="Zhang J."/>
            <person name="Xi L."/>
            <person name="Liu J."/>
        </authorList>
    </citation>
    <scope>NUCLEOTIDE SEQUENCE [LARGE SCALE GENOMIC DNA]</scope>
    <source>
        <strain evidence="2 3">B2.3</strain>
    </source>
</reference>
<keyword evidence="1" id="KW-0732">Signal</keyword>
<feature type="chain" id="PRO_5018677767" description="SH3 domain-containing protein" evidence="1">
    <location>
        <begin position="33"/>
        <end position="391"/>
    </location>
</feature>
<dbReference type="RefSeq" id="WP_126700606.1">
    <property type="nucleotide sequence ID" value="NZ_RWKW01000051.1"/>
</dbReference>
<sequence>MIRNFTGFAFRLAATALAMATFILALVAAASAAGPWEGRWNTDFGELRLLQGDDRVYGDYDTTGMIEARVSPDGRTLRGAFNRHDGDWGLFQFELTKDGRAWTGRWGWNDDTTLRQGDWNARLTSSRRPRLTQAVDAPVYWPIPMYEAPTAAFETFIDHAGMSGAGPVDSQLVGMWNLIGSGRQHGTLDIRRSSRSLGEVHGTLGVWLSMGGNVAHEGEIGTLRFTRDELVVFIRSSEFDGEYRLAIRLAGLASGRMEATLAGEGFSDPVTLERVGGAATPLDDLAADEPYEDDLPGVGVSGPAYRLIGVPAGKRLAARSAGNRDAASVGSIPGDATDILVLGCEPYMEAYRYEELTDAGKRRVLDASWCEISHDDITGFVPGRYLEAIGS</sequence>
<organism evidence="2 3">
    <name type="scientific">Aquibium carbonis</name>
    <dbReference type="NCBI Taxonomy" id="2495581"/>
    <lineage>
        <taxon>Bacteria</taxon>
        <taxon>Pseudomonadati</taxon>
        <taxon>Pseudomonadota</taxon>
        <taxon>Alphaproteobacteria</taxon>
        <taxon>Hyphomicrobiales</taxon>
        <taxon>Phyllobacteriaceae</taxon>
        <taxon>Aquibium</taxon>
    </lineage>
</organism>
<evidence type="ECO:0000313" key="3">
    <source>
        <dbReference type="Proteomes" id="UP000278398"/>
    </source>
</evidence>
<dbReference type="AlphaFoldDB" id="A0A3R9YRY4"/>
<evidence type="ECO:0000313" key="2">
    <source>
        <dbReference type="EMBL" id="RST85701.1"/>
    </source>
</evidence>
<feature type="signal peptide" evidence="1">
    <location>
        <begin position="1"/>
        <end position="32"/>
    </location>
</feature>
<proteinExistence type="predicted"/>
<dbReference type="Proteomes" id="UP000278398">
    <property type="component" value="Unassembled WGS sequence"/>
</dbReference>
<keyword evidence="3" id="KW-1185">Reference proteome</keyword>
<name>A0A3R9YRY4_9HYPH</name>
<evidence type="ECO:0000256" key="1">
    <source>
        <dbReference type="SAM" id="SignalP"/>
    </source>
</evidence>
<evidence type="ECO:0008006" key="4">
    <source>
        <dbReference type="Google" id="ProtNLM"/>
    </source>
</evidence>